<name>A0A1M6YK97_9FIRM</name>
<evidence type="ECO:0000256" key="2">
    <source>
        <dbReference type="SAM" id="Phobius"/>
    </source>
</evidence>
<accession>A0A1M6YK97</accession>
<feature type="region of interest" description="Disordered" evidence="1">
    <location>
        <begin position="1"/>
        <end position="24"/>
    </location>
</feature>
<dbReference type="STRING" id="1121322.SAMN02745136_04306"/>
<organism evidence="4 5">
    <name type="scientific">Anaerocolumna jejuensis DSM 15929</name>
    <dbReference type="NCBI Taxonomy" id="1121322"/>
    <lineage>
        <taxon>Bacteria</taxon>
        <taxon>Bacillati</taxon>
        <taxon>Bacillota</taxon>
        <taxon>Clostridia</taxon>
        <taxon>Lachnospirales</taxon>
        <taxon>Lachnospiraceae</taxon>
        <taxon>Anaerocolumna</taxon>
    </lineage>
</organism>
<sequence length="409" mass="46158">MENKENIESMESISKDDAEEEKEQGYQKLISMMKSLECMTVTPSRAEIYLSTANKFSELEGYKDSEEYIRLCRQMAEQTNNELIKKIYDRAKAKKDRAKSTDDYKLAAEEFRKASGYQDADAMALECDKFSSRIERKGVSNLFLTAGGIILGILAIIFLFASPVAKYGIGNVLYKADSYNYALKFYNRTGDYKDSKQKIIKCQYMVGLDSEARGDYKAAKKAFTAAGDYKDSDVRKVKALKLVLKNSKIGSIVKVGKYNWKVLEIEENKVLLLKKAALSKRAYSSASNNVTWETSTLRQYLNKDFLEGYFSAEEQQNILQTNVKNSANAAYGTDGGKDTLDYLFLLSIDEAQKYKSVFEGYKGTSWLRTPGGNPNSAAFIAQKGLIMDYGYTVTSDEFKAIPAMWFNID</sequence>
<reference evidence="4 5" key="1">
    <citation type="submission" date="2016-11" db="EMBL/GenBank/DDBJ databases">
        <authorList>
            <person name="Jaros S."/>
            <person name="Januszkiewicz K."/>
            <person name="Wedrychowicz H."/>
        </authorList>
    </citation>
    <scope>NUCLEOTIDE SEQUENCE [LARGE SCALE GENOMIC DNA]</scope>
    <source>
        <strain evidence="4 5">DSM 15929</strain>
    </source>
</reference>
<evidence type="ECO:0000256" key="1">
    <source>
        <dbReference type="SAM" id="MobiDB-lite"/>
    </source>
</evidence>
<dbReference type="OrthoDB" id="384490at2"/>
<evidence type="ECO:0000313" key="5">
    <source>
        <dbReference type="Proteomes" id="UP000184386"/>
    </source>
</evidence>
<keyword evidence="5" id="KW-1185">Reference proteome</keyword>
<evidence type="ECO:0000259" key="3">
    <source>
        <dbReference type="Pfam" id="PF19789"/>
    </source>
</evidence>
<dbReference type="RefSeq" id="WP_073279052.1">
    <property type="nucleotide sequence ID" value="NZ_FRAC01000025.1"/>
</dbReference>
<evidence type="ECO:0000313" key="4">
    <source>
        <dbReference type="EMBL" id="SHL18495.1"/>
    </source>
</evidence>
<dbReference type="Proteomes" id="UP000184386">
    <property type="component" value="Unassembled WGS sequence"/>
</dbReference>
<feature type="domain" description="DUF6273" evidence="3">
    <location>
        <begin position="267"/>
        <end position="368"/>
    </location>
</feature>
<proteinExistence type="predicted"/>
<dbReference type="EMBL" id="FRAC01000025">
    <property type="protein sequence ID" value="SHL18495.1"/>
    <property type="molecule type" value="Genomic_DNA"/>
</dbReference>
<keyword evidence="2" id="KW-0472">Membrane</keyword>
<dbReference type="SUPFAM" id="SSF48452">
    <property type="entry name" value="TPR-like"/>
    <property type="match status" value="1"/>
</dbReference>
<keyword evidence="2" id="KW-0812">Transmembrane</keyword>
<protein>
    <recommendedName>
        <fullName evidence="3">DUF6273 domain-containing protein</fullName>
    </recommendedName>
</protein>
<dbReference type="Pfam" id="PF19789">
    <property type="entry name" value="DUF6273"/>
    <property type="match status" value="1"/>
</dbReference>
<feature type="transmembrane region" description="Helical" evidence="2">
    <location>
        <begin position="139"/>
        <end position="161"/>
    </location>
</feature>
<gene>
    <name evidence="4" type="ORF">SAMN02745136_04306</name>
</gene>
<dbReference type="AlphaFoldDB" id="A0A1M6YK97"/>
<dbReference type="InterPro" id="IPR011990">
    <property type="entry name" value="TPR-like_helical_dom_sf"/>
</dbReference>
<dbReference type="InterPro" id="IPR046240">
    <property type="entry name" value="DUF6273"/>
</dbReference>
<keyword evidence="2" id="KW-1133">Transmembrane helix</keyword>